<dbReference type="Gene3D" id="3.40.50.1820">
    <property type="entry name" value="alpha/beta hydrolase"/>
    <property type="match status" value="1"/>
</dbReference>
<evidence type="ECO:0000259" key="1">
    <source>
        <dbReference type="Pfam" id="PF12146"/>
    </source>
</evidence>
<dbReference type="AlphaFoldDB" id="A0A4R3Z396"/>
<reference evidence="2 3" key="1">
    <citation type="submission" date="2019-03" db="EMBL/GenBank/DDBJ databases">
        <title>Genomic Encyclopedia of Type Strains, Phase IV (KMG-IV): sequencing the most valuable type-strain genomes for metagenomic binning, comparative biology and taxonomic classification.</title>
        <authorList>
            <person name="Goeker M."/>
        </authorList>
    </citation>
    <scope>NUCLEOTIDE SEQUENCE [LARGE SCALE GENOMIC DNA]</scope>
    <source>
        <strain evidence="2 3">DSM 19580</strain>
    </source>
</reference>
<dbReference type="InterPro" id="IPR050266">
    <property type="entry name" value="AB_hydrolase_sf"/>
</dbReference>
<dbReference type="EMBL" id="SMCR01000001">
    <property type="protein sequence ID" value="TCW00272.1"/>
    <property type="molecule type" value="Genomic_DNA"/>
</dbReference>
<dbReference type="Pfam" id="PF12146">
    <property type="entry name" value="Hydrolase_4"/>
    <property type="match status" value="1"/>
</dbReference>
<accession>A0A4R3Z396</accession>
<dbReference type="InterPro" id="IPR022742">
    <property type="entry name" value="Hydrolase_4"/>
</dbReference>
<dbReference type="PANTHER" id="PTHR43798:SF33">
    <property type="entry name" value="HYDROLASE, PUTATIVE (AFU_ORTHOLOGUE AFUA_2G14860)-RELATED"/>
    <property type="match status" value="1"/>
</dbReference>
<organism evidence="2 3">
    <name type="scientific">Biostraticola tofi</name>
    <dbReference type="NCBI Taxonomy" id="466109"/>
    <lineage>
        <taxon>Bacteria</taxon>
        <taxon>Pseudomonadati</taxon>
        <taxon>Pseudomonadota</taxon>
        <taxon>Gammaproteobacteria</taxon>
        <taxon>Enterobacterales</taxon>
        <taxon>Bruguierivoracaceae</taxon>
        <taxon>Biostraticola</taxon>
    </lineage>
</organism>
<dbReference type="GO" id="GO:0016020">
    <property type="term" value="C:membrane"/>
    <property type="evidence" value="ECO:0007669"/>
    <property type="project" value="TreeGrafter"/>
</dbReference>
<gene>
    <name evidence="2" type="ORF">EDC52_101621</name>
</gene>
<comment type="caution">
    <text evidence="2">The sequence shown here is derived from an EMBL/GenBank/DDBJ whole genome shotgun (WGS) entry which is preliminary data.</text>
</comment>
<dbReference type="SUPFAM" id="SSF53474">
    <property type="entry name" value="alpha/beta-Hydrolases"/>
    <property type="match status" value="1"/>
</dbReference>
<proteinExistence type="predicted"/>
<evidence type="ECO:0000313" key="3">
    <source>
        <dbReference type="Proteomes" id="UP000295719"/>
    </source>
</evidence>
<evidence type="ECO:0000313" key="2">
    <source>
        <dbReference type="EMBL" id="TCW00272.1"/>
    </source>
</evidence>
<dbReference type="PANTHER" id="PTHR43798">
    <property type="entry name" value="MONOACYLGLYCEROL LIPASE"/>
    <property type="match status" value="1"/>
</dbReference>
<protein>
    <submittedName>
        <fullName evidence="2">Esterase/lipase</fullName>
    </submittedName>
</protein>
<dbReference type="InterPro" id="IPR029058">
    <property type="entry name" value="AB_hydrolase_fold"/>
</dbReference>
<dbReference type="Proteomes" id="UP000295719">
    <property type="component" value="Unassembled WGS sequence"/>
</dbReference>
<feature type="domain" description="Serine aminopeptidase S33" evidence="1">
    <location>
        <begin position="93"/>
        <end position="218"/>
    </location>
</feature>
<keyword evidence="3" id="KW-1185">Reference proteome</keyword>
<name>A0A4R3Z396_9GAMM</name>
<sequence length="409" mass="46539">MAMATVQCSPILTNRGFMTVLCLKMRWAILPFLLLLTACRAAAPTWPSPDADSFVQYQQQSRQQLESHRRFQTPDRQAEIGYNQPREWRPQGQPKGGMLLIHGLGDSPYSFSDIGPVLAAKGYLVRTLLLPGHGTKPEDLMAVSLEDWHQLIQRQTDIMRREVPHVWLGGFSTGANLATKYAVQHHEIAGLILFSPAFSARNQLVWLTPWLRPFKDWLRKPDGSRPLQTSVRYMNTPTNGFALFYRTSRQAKSQLRHAGHYAKPVMIITVAHDSVLDTAYTLAAFQRYFTHPGSRLYWYGDLPAGVPPSPRIRVKPDALPRLRISQFSHMGILFAPDNPLYGESAREKFCWNGQEESALKACLAGQEVWYSDWGYQERDKVHARLTFNPYWDEQNLAISAFLSQGTPLE</sequence>